<evidence type="ECO:0000256" key="4">
    <source>
        <dbReference type="SAM" id="MobiDB-lite"/>
    </source>
</evidence>
<dbReference type="CDD" id="cd01201">
    <property type="entry name" value="PH_BEACH"/>
    <property type="match status" value="1"/>
</dbReference>
<dbReference type="SUPFAM" id="SSF50729">
    <property type="entry name" value="PH domain-like"/>
    <property type="match status" value="1"/>
</dbReference>
<dbReference type="SUPFAM" id="SSF50978">
    <property type="entry name" value="WD40 repeat-like"/>
    <property type="match status" value="1"/>
</dbReference>
<dbReference type="InterPro" id="IPR036372">
    <property type="entry name" value="BEACH_dom_sf"/>
</dbReference>
<evidence type="ECO:0000313" key="7">
    <source>
        <dbReference type="EMBL" id="KAK9764473.1"/>
    </source>
</evidence>
<dbReference type="EMBL" id="JASJQH010000421">
    <property type="protein sequence ID" value="KAK9764473.1"/>
    <property type="molecule type" value="Genomic_DNA"/>
</dbReference>
<dbReference type="Gene3D" id="2.130.10.10">
    <property type="entry name" value="YVTN repeat-like/Quinoprotein amine dehydrogenase"/>
    <property type="match status" value="1"/>
</dbReference>
<feature type="region of interest" description="Disordered" evidence="4">
    <location>
        <begin position="1737"/>
        <end position="1776"/>
    </location>
</feature>
<dbReference type="Pfam" id="PF14844">
    <property type="entry name" value="PH_BEACH"/>
    <property type="match status" value="1"/>
</dbReference>
<feature type="domain" description="BEACH-type PH" evidence="6">
    <location>
        <begin position="2427"/>
        <end position="2556"/>
    </location>
</feature>
<evidence type="ECO:0000313" key="8">
    <source>
        <dbReference type="Proteomes" id="UP001479436"/>
    </source>
</evidence>
<dbReference type="InterPro" id="IPR051944">
    <property type="entry name" value="BEACH_domain_protein"/>
</dbReference>
<reference evidence="7 8" key="1">
    <citation type="submission" date="2023-04" db="EMBL/GenBank/DDBJ databases">
        <title>Genome of Basidiobolus ranarum AG-B5.</title>
        <authorList>
            <person name="Stajich J.E."/>
            <person name="Carter-House D."/>
            <person name="Gryganskyi A."/>
        </authorList>
    </citation>
    <scope>NUCLEOTIDE SEQUENCE [LARGE SCALE GENOMIC DNA]</scope>
    <source>
        <strain evidence="7 8">AG-B5</strain>
    </source>
</reference>
<accession>A0ABR2WSG7</accession>
<dbReference type="SUPFAM" id="SSF81837">
    <property type="entry name" value="BEACH domain"/>
    <property type="match status" value="1"/>
</dbReference>
<dbReference type="SMART" id="SM01026">
    <property type="entry name" value="Beach"/>
    <property type="match status" value="1"/>
</dbReference>
<evidence type="ECO:0000256" key="1">
    <source>
        <dbReference type="ARBA" id="ARBA00022574"/>
    </source>
</evidence>
<proteinExistence type="predicted"/>
<dbReference type="Gene3D" id="2.60.120.200">
    <property type="match status" value="1"/>
</dbReference>
<evidence type="ECO:0000259" key="6">
    <source>
        <dbReference type="PROSITE" id="PS51783"/>
    </source>
</evidence>
<feature type="domain" description="BEACH" evidence="5">
    <location>
        <begin position="2589"/>
        <end position="2883"/>
    </location>
</feature>
<dbReference type="PROSITE" id="PS50294">
    <property type="entry name" value="WD_REPEATS_REGION"/>
    <property type="match status" value="1"/>
</dbReference>
<dbReference type="InterPro" id="IPR036322">
    <property type="entry name" value="WD40_repeat_dom_sf"/>
</dbReference>
<dbReference type="Pfam" id="PF02138">
    <property type="entry name" value="Beach"/>
    <property type="match status" value="1"/>
</dbReference>
<keyword evidence="1 3" id="KW-0853">WD repeat</keyword>
<dbReference type="InterPro" id="IPR001680">
    <property type="entry name" value="WD40_rpt"/>
</dbReference>
<dbReference type="InterPro" id="IPR023362">
    <property type="entry name" value="PH-BEACH_dom"/>
</dbReference>
<dbReference type="InterPro" id="IPR019775">
    <property type="entry name" value="WD40_repeat_CS"/>
</dbReference>
<dbReference type="InterPro" id="IPR011993">
    <property type="entry name" value="PH-like_dom_sf"/>
</dbReference>
<dbReference type="Gene3D" id="1.10.1540.10">
    <property type="entry name" value="BEACH domain"/>
    <property type="match status" value="1"/>
</dbReference>
<evidence type="ECO:0000256" key="3">
    <source>
        <dbReference type="PROSITE-ProRule" id="PRU00221"/>
    </source>
</evidence>
<evidence type="ECO:0000256" key="2">
    <source>
        <dbReference type="ARBA" id="ARBA00022737"/>
    </source>
</evidence>
<dbReference type="InterPro" id="IPR056252">
    <property type="entry name" value="Alfy-like_Arm-like"/>
</dbReference>
<organism evidence="7 8">
    <name type="scientific">Basidiobolus ranarum</name>
    <dbReference type="NCBI Taxonomy" id="34480"/>
    <lineage>
        <taxon>Eukaryota</taxon>
        <taxon>Fungi</taxon>
        <taxon>Fungi incertae sedis</taxon>
        <taxon>Zoopagomycota</taxon>
        <taxon>Entomophthoromycotina</taxon>
        <taxon>Basidiobolomycetes</taxon>
        <taxon>Basidiobolales</taxon>
        <taxon>Basidiobolaceae</taxon>
        <taxon>Basidiobolus</taxon>
    </lineage>
</organism>
<dbReference type="PANTHER" id="PTHR46108">
    <property type="entry name" value="BLUE CHEESE"/>
    <property type="match status" value="1"/>
</dbReference>
<dbReference type="Pfam" id="PF23295">
    <property type="entry name" value="Arm_4"/>
    <property type="match status" value="1"/>
</dbReference>
<dbReference type="PROSITE" id="PS50082">
    <property type="entry name" value="WD_REPEATS_2"/>
    <property type="match status" value="2"/>
</dbReference>
<dbReference type="Proteomes" id="UP001479436">
    <property type="component" value="Unassembled WGS sequence"/>
</dbReference>
<keyword evidence="8" id="KW-1185">Reference proteome</keyword>
<dbReference type="PANTHER" id="PTHR46108:SF4">
    <property type="entry name" value="BLUE CHEESE"/>
    <property type="match status" value="1"/>
</dbReference>
<dbReference type="SUPFAM" id="SSF49899">
    <property type="entry name" value="Concanavalin A-like lectins/glucanases"/>
    <property type="match status" value="1"/>
</dbReference>
<evidence type="ECO:0000259" key="5">
    <source>
        <dbReference type="PROSITE" id="PS50197"/>
    </source>
</evidence>
<dbReference type="InterPro" id="IPR000409">
    <property type="entry name" value="BEACH_dom"/>
</dbReference>
<dbReference type="InterPro" id="IPR015943">
    <property type="entry name" value="WD40/YVTN_repeat-like_dom_sf"/>
</dbReference>
<dbReference type="SMART" id="SM00320">
    <property type="entry name" value="WD40"/>
    <property type="match status" value="2"/>
</dbReference>
<dbReference type="PROSITE" id="PS50197">
    <property type="entry name" value="BEACH"/>
    <property type="match status" value="1"/>
</dbReference>
<dbReference type="Pfam" id="PF00400">
    <property type="entry name" value="WD40"/>
    <property type="match status" value="2"/>
</dbReference>
<feature type="repeat" description="WD" evidence="3">
    <location>
        <begin position="3017"/>
        <end position="3058"/>
    </location>
</feature>
<dbReference type="PROSITE" id="PS51783">
    <property type="entry name" value="PH_BEACH"/>
    <property type="match status" value="1"/>
</dbReference>
<feature type="repeat" description="WD" evidence="3">
    <location>
        <begin position="2970"/>
        <end position="3010"/>
    </location>
</feature>
<feature type="region of interest" description="Disordered" evidence="4">
    <location>
        <begin position="1871"/>
        <end position="1902"/>
    </location>
</feature>
<dbReference type="CDD" id="cd06071">
    <property type="entry name" value="Beach"/>
    <property type="match status" value="1"/>
</dbReference>
<sequence length="3075" mass="349434">MSWVSKLVGRVTNQDQSTSTASTESLTTSSVEPERGFNLKLKTKLYRCQTANNKNQKKEFTLDLLKSFQEQYPHDIRRVNFAYSLNDFRDFTQLVSTEILGLLSISESRDTAHLEDPQSYLGQLVRTLKILCTGPEFIYGIIHDSGIFPLLLTMIATSGESNLNLVTEILESLIRNPSIANSCFETNSLRFLIESLTSNFSEQSSFKSHLREKNSASKLLIVFVQQQSFSQHFDNVYCFHQQGLSTPLVNALKGVLAFDLQDKEDRLSITLIFQTINEVLKESVKVSTILLEDFEKCGGYEAIAISLLNIPCSDESMEFKSLIISFAQELMFIGSDDIKLSMHNITPYQHSDFRLPKLTGFENELLIRNLKAFEMLLALFLFPVEVPGTLSKTLLKQFKVSPPASSMEFRKNILSALSSAIKLNPSNYFLVEKLNPLLIMLQNLSTFEFEIQKYVIDLLFYVVKTLNYVPFKELALLCLQIQDEISLPTTLLVCETITGLLTSDGKFKDVFREVGLLSMLCNLLHKYGILLTTPDSIDENELNPENIFSIAGKHQKNTLMGSYNLVMSCLCLMVQDHDLNILLFKKTFKGSLDDFLRHDETRWYALRLIQLLIEHQSNAEATPSDSAPSSSESSKSTEFSNLMEALQSAPRFHLRMKKDILKTLEKLLNNSLLLKDAFRNLGGFVSLLSLLIGLEGALNLCPSVEGDHVDQPLEPSNSIVLQPSGPRVQRGEVIALLQAVFSVFIAAMSNHPYNRWFFENHIGRSSLNDSLRLTGVFDEKGSCNRTLGILLGAAVEDTSLFDIFEPDIWDMITGEVDIDASFDTHITERWNQMLSRMSLGELTIHNRSFILSIMKFLPTVELSIALLALFAIYITTIQNVHNRMLLNELGLVTTVMKIISESQKPPCLEASHSSLTSRLYSLWNKTLMSLAKSLIEVGLSTSETRILLQGLNQNIHENGEEEGKVASESDLAMPMLELILYGVKYGRTPSCICFDSIHSSISLENFSDRLFPPVNGFTLMAWVQVFKFDSTTNVHVLHLSDSEERCNLDIFIEGHSRNLVVETAPKQYVRFESFAFRDGVWYHLAVSHAKPRLSIIGSTLSMYIDGVLVDQYRSNYPGQPTSAVNIKGFIGSRTNSNRNAKAKSPSTYWNLGSYYLIDDVIDADGINIAYNLGPRYSSNFQDDLGKYQTYEVIDSINLDIINKGSDGGLEQGHLTMDGIHLKTSSGVQLTEDKIIFGLSAKNLHEEYVSPHYGHDFQNNPTLDGLQGSQKIRAIINSGIPKINRALVLPEGLAYLRGNSYAISSTSLSTSIFRVGGPTLLLKIVEKAQTSEGLHKAVAILVESIRFDWRHTSHMEKNHGYEILACILKQKKTLITPKLVNLLLILVGETPFDPSESVIGNIQAYQQLFLDLEIWRSTSIPVQHAIIDQFYKFAVQSRKRAFNINHLTKINVIRILLVALKTDVFAEELLPELIEILAALAQISFTVDTIRLIGTFLVSTLPKASKKRSKEKGNFTSSTLIRRATISSPGGRDHEDTSNFTNIPRLIYDAKSMDIRITKNITIRNLVLEMLLQIVSDSVNPQFISRFASTITSRWPLLFIESHLNAYTVVLATRLLARLLYTQGPVYINKFRVASEGFSVLEKLLPEHWYLCQLYPAVISILLGVDIATVPIVSRFDLFNLLTAFKSEMNQSRLLCPEALNVLFAMIKRCIDLLVRHSHRLEDKEIITFEHLDKLKPQSSEQKVTDRATKRRSKSFTNTDVSQYIPGSPLNPEQMTVSPSEEIALEKRLLELAKVQQTLIHFLTEVYISSSMFKELCCKPDIIDQIVGILFPVICGSEEVTVDTELYSKDSNVTSEAEKVFDSHTSLSVSSSNNEIKESIAQTQRPKKPYPNQLNSNKDKDLSDNMKQKLSISTKLRSFSSPLVKPGLKRSDSTMHKNATIECILEFLVNLCVDSILKPTNKPLTELDIALRGFPPSFQEHQVQFETYLIIHVLSSLESTLQLSQHLLTNIPVLTNISKFIGIAVDATYQGWFVGGADQLYSFCVFVLEMTTAMETNGVVKIHRSETLYHGLFKHLNRLILFRLSDHQVSNQFVNLIQILNDLIYNQKIILIEHNTDIEFFRCLTFHLSNYLNIPDDGVRIASLNLLKLLFLQKPNEMSSIVHIKIQQEEYQELAEGFSKLLELDFGSFIPWMDSKKQEFQKFCQEHLMKSWDNYLASEIKISKDHLRISHGRRLNKLRRLARTKRTAMDVYQRYLVKAQAWSRSIQSLESNRLGKSLQDCIDNDEFITAEWSYLSEQLYHERAIWQTDEKANLNQRWKLDFTEGPCRMRKRLQLHRNYPKVAYKPKQSYNVLGNKAKKSDSFILLQEGLDSDKIEAIADAEDFQILTSEVSEEPTEFTTERIEDPAPETSERILEEDKNYKISRILELGDTALDIYNISRILCLDAFEGLLIIGKTHIYIIDNYFQRKDGEIVDIWTVPSQERDIYLQMLSSNPENVGDESKKHQHRKWSFDDIKEVHKRKFLFRDVAIEIFLNDGRNYLLTLELNQRDSVYNRLLARLTSLVSANESVAGTITHTDLTPLAIGSKLSNLIFGSSSLSELTSRWEKREISNFQYLMHLNTLAGRSYNDLTQYPIFPWILADYTSEELDLSDPKVYRDLSKPMGAQSTEREKEFVERYNSWEEADNTTPAFHYGTHYSSAMIVCWYLIRLEPFTHFFLKLQGGYFDHADRLFHSLQHAWQSASQKNMTDVRELIPEFFYLPEFLENRNGFNFGVKQGSGEAIDSIILPPWAHGDPKLFIKKHREALESEYTSSHLHEWIDLIFGYKQQGEESVKAVNVFHHLSYEDAVDLDSISDPVEKSATIGIIHNFGQTPRQLFKRPHPCRTLEPGINQFGNYKIHREPEMLNQSAAPIFEIGQPVGEIRVIQDRLMAASTQKAFLPPNGIKYVEWGFSDNSLRLYQTDTGKVLSVFENLHSGPIRCVSFADSSRIIIGGEDTLVSVWKIHQNKSQDTLQLCQILRGHSSPVNCIAVSSSYSIVVTGSEDNTCIIWDLNRLNYIRQLPGHEQGVQAVSVNNTT</sequence>
<dbReference type="InterPro" id="IPR013320">
    <property type="entry name" value="ConA-like_dom_sf"/>
</dbReference>
<gene>
    <name evidence="7" type="primary">BPH1</name>
    <name evidence="7" type="ORF">K7432_007974</name>
</gene>
<dbReference type="Gene3D" id="2.30.29.30">
    <property type="entry name" value="Pleckstrin-homology domain (PH domain)/Phosphotyrosine-binding domain (PTB)"/>
    <property type="match status" value="1"/>
</dbReference>
<protein>
    <submittedName>
        <fullName evidence="7">Beige protein-like 1</fullName>
    </submittedName>
</protein>
<keyword evidence="2" id="KW-0677">Repeat</keyword>
<feature type="compositionally biased region" description="Low complexity" evidence="4">
    <location>
        <begin position="17"/>
        <end position="30"/>
    </location>
</feature>
<feature type="region of interest" description="Disordered" evidence="4">
    <location>
        <begin position="1"/>
        <end position="31"/>
    </location>
</feature>
<dbReference type="Pfam" id="PF13385">
    <property type="entry name" value="Laminin_G_3"/>
    <property type="match status" value="1"/>
</dbReference>
<comment type="caution">
    <text evidence="7">The sequence shown here is derived from an EMBL/GenBank/DDBJ whole genome shotgun (WGS) entry which is preliminary data.</text>
</comment>
<name>A0ABR2WSG7_9FUNG</name>
<dbReference type="SUPFAM" id="SSF48371">
    <property type="entry name" value="ARM repeat"/>
    <property type="match status" value="1"/>
</dbReference>
<feature type="non-terminal residue" evidence="7">
    <location>
        <position position="3075"/>
    </location>
</feature>
<dbReference type="PROSITE" id="PS00678">
    <property type="entry name" value="WD_REPEATS_1"/>
    <property type="match status" value="1"/>
</dbReference>
<dbReference type="InterPro" id="IPR016024">
    <property type="entry name" value="ARM-type_fold"/>
</dbReference>